<evidence type="ECO:0000313" key="1">
    <source>
        <dbReference type="EMBL" id="QGY44036.1"/>
    </source>
</evidence>
<protein>
    <submittedName>
        <fullName evidence="1">Uncharacterized protein</fullName>
    </submittedName>
</protein>
<dbReference type="Proteomes" id="UP000428260">
    <property type="component" value="Chromosome"/>
</dbReference>
<dbReference type="AlphaFoldDB" id="A0A6I6JMA9"/>
<proteinExistence type="predicted"/>
<dbReference type="RefSeq" id="WP_158865755.1">
    <property type="nucleotide sequence ID" value="NZ_CP046401.1"/>
</dbReference>
<sequence length="319" mass="36610">MPLFDNRLPSKIFEIKTDVNFQYSIASSSNIEETENGSAEISGNRISSVSLKFPLLNKSDLKLTGSLKYTDEQFYFEDQNPLSYPLYVSLNDRNLKTLGGGVYGFFHLSRNRSFIIRSNLFLAGDFYRSDKGFSFKNLAKFSLAAGYGLKKDSHTYHGFGVYYGYSLGRPTMLPIYLFKKNFRNSMALEMMLPQSIKVWNKFSEKSFVYAQTKISGNSYTIRLNNSALENFNSLQLRQSYLNFSLGITHKLGKWIWFEGEFGYSHNLNFNVSESNFIPNQKFPKPDKKYLIESELAGSPFISVSLFLSPPQGFLEKYLK</sequence>
<reference evidence="1 2" key="1">
    <citation type="submission" date="2019-11" db="EMBL/GenBank/DDBJ databases">
        <authorList>
            <person name="Zheng R.K."/>
            <person name="Sun C.M."/>
        </authorList>
    </citation>
    <scope>NUCLEOTIDE SEQUENCE [LARGE SCALE GENOMIC DNA]</scope>
    <source>
        <strain evidence="1 2">WC007</strain>
    </source>
</reference>
<evidence type="ECO:0000313" key="2">
    <source>
        <dbReference type="Proteomes" id="UP000428260"/>
    </source>
</evidence>
<name>A0A6I6JMA9_9BACT</name>
<dbReference type="EMBL" id="CP046401">
    <property type="protein sequence ID" value="QGY44036.1"/>
    <property type="molecule type" value="Genomic_DNA"/>
</dbReference>
<keyword evidence="2" id="KW-1185">Reference proteome</keyword>
<gene>
    <name evidence="1" type="ORF">GM418_10315</name>
</gene>
<organism evidence="1 2">
    <name type="scientific">Maribellus comscasis</name>
    <dbReference type="NCBI Taxonomy" id="2681766"/>
    <lineage>
        <taxon>Bacteria</taxon>
        <taxon>Pseudomonadati</taxon>
        <taxon>Bacteroidota</taxon>
        <taxon>Bacteroidia</taxon>
        <taxon>Marinilabiliales</taxon>
        <taxon>Prolixibacteraceae</taxon>
        <taxon>Maribellus</taxon>
    </lineage>
</organism>
<dbReference type="KEGG" id="mcos:GM418_10315"/>
<accession>A0A6I6JMA9</accession>